<dbReference type="InterPro" id="IPR011333">
    <property type="entry name" value="SKP1/BTB/POZ_sf"/>
</dbReference>
<evidence type="ECO:0000256" key="1">
    <source>
        <dbReference type="ARBA" id="ARBA00022441"/>
    </source>
</evidence>
<dbReference type="PROSITE" id="PS50097">
    <property type="entry name" value="BTB"/>
    <property type="match status" value="1"/>
</dbReference>
<dbReference type="AlphaFoldDB" id="A0A8R2JV24"/>
<organism evidence="5 6">
    <name type="scientific">Acyrthosiphon pisum</name>
    <name type="common">Pea aphid</name>
    <dbReference type="NCBI Taxonomy" id="7029"/>
    <lineage>
        <taxon>Eukaryota</taxon>
        <taxon>Metazoa</taxon>
        <taxon>Ecdysozoa</taxon>
        <taxon>Arthropoda</taxon>
        <taxon>Hexapoda</taxon>
        <taxon>Insecta</taxon>
        <taxon>Pterygota</taxon>
        <taxon>Neoptera</taxon>
        <taxon>Paraneoptera</taxon>
        <taxon>Hemiptera</taxon>
        <taxon>Sternorrhyncha</taxon>
        <taxon>Aphidomorpha</taxon>
        <taxon>Aphidoidea</taxon>
        <taxon>Aphididae</taxon>
        <taxon>Macrosiphini</taxon>
        <taxon>Acyrthosiphon</taxon>
    </lineage>
</organism>
<proteinExistence type="predicted"/>
<dbReference type="Pfam" id="PF00651">
    <property type="entry name" value="BTB"/>
    <property type="match status" value="1"/>
</dbReference>
<dbReference type="EnsemblMetazoa" id="XM_003243381.4">
    <property type="protein sequence ID" value="XP_003243429.1"/>
    <property type="gene ID" value="LOC100570981"/>
</dbReference>
<keyword evidence="1" id="KW-0880">Kelch repeat</keyword>
<dbReference type="PANTHER" id="PTHR24412:SF441">
    <property type="entry name" value="KELCH-LIKE PROTEIN 28"/>
    <property type="match status" value="1"/>
</dbReference>
<keyword evidence="3" id="KW-0009">Actin-binding</keyword>
<dbReference type="SUPFAM" id="SSF54695">
    <property type="entry name" value="POZ domain"/>
    <property type="match status" value="1"/>
</dbReference>
<dbReference type="InterPro" id="IPR000210">
    <property type="entry name" value="BTB/POZ_dom"/>
</dbReference>
<reference evidence="5" key="2">
    <citation type="submission" date="2022-06" db="UniProtKB">
        <authorList>
            <consortium name="EnsemblMetazoa"/>
        </authorList>
    </citation>
    <scope>IDENTIFICATION</scope>
</reference>
<dbReference type="RefSeq" id="XP_003243429.1">
    <property type="nucleotide sequence ID" value="XM_003243381.3"/>
</dbReference>
<keyword evidence="6" id="KW-1185">Reference proteome</keyword>
<protein>
    <recommendedName>
        <fullName evidence="4">BTB domain-containing protein</fullName>
    </recommendedName>
</protein>
<name>A0A8R2JV24_ACYPI</name>
<reference evidence="6" key="1">
    <citation type="submission" date="2010-06" db="EMBL/GenBank/DDBJ databases">
        <authorList>
            <person name="Jiang H."/>
            <person name="Abraham K."/>
            <person name="Ali S."/>
            <person name="Alsbrooks S.L."/>
            <person name="Anim B.N."/>
            <person name="Anosike U.S."/>
            <person name="Attaway T."/>
            <person name="Bandaranaike D.P."/>
            <person name="Battles P.K."/>
            <person name="Bell S.N."/>
            <person name="Bell A.V."/>
            <person name="Beltran B."/>
            <person name="Bickham C."/>
            <person name="Bustamante Y."/>
            <person name="Caleb T."/>
            <person name="Canada A."/>
            <person name="Cardenas V."/>
            <person name="Carter K."/>
            <person name="Chacko J."/>
            <person name="Chandrabose M.N."/>
            <person name="Chavez D."/>
            <person name="Chavez A."/>
            <person name="Chen L."/>
            <person name="Chu H.-S."/>
            <person name="Claassen K.J."/>
            <person name="Cockrell R."/>
            <person name="Collins M."/>
            <person name="Cooper J.A."/>
            <person name="Cree A."/>
            <person name="Curry S.M."/>
            <person name="Da Y."/>
            <person name="Dao M.D."/>
            <person name="Das B."/>
            <person name="Davila M.-L."/>
            <person name="Davy-Carroll L."/>
            <person name="Denson S."/>
            <person name="Dinh H."/>
            <person name="Ebong V.E."/>
            <person name="Edwards J.R."/>
            <person name="Egan A."/>
            <person name="El-Daye J."/>
            <person name="Escobedo L."/>
            <person name="Fernandez S."/>
            <person name="Fernando P.R."/>
            <person name="Flagg N."/>
            <person name="Forbes L.D."/>
            <person name="Fowler R.G."/>
            <person name="Fu Q."/>
            <person name="Gabisi R.A."/>
            <person name="Ganer J."/>
            <person name="Garbino Pronczuk A."/>
            <person name="Garcia R.M."/>
            <person name="Garner T."/>
            <person name="Garrett T.E."/>
            <person name="Gonzalez D.A."/>
            <person name="Hamid H."/>
            <person name="Hawkins E.S."/>
            <person name="Hirani K."/>
            <person name="Hogues M.E."/>
            <person name="Hollins B."/>
            <person name="Hsiao C.-H."/>
            <person name="Jabil R."/>
            <person name="James M.L."/>
            <person name="Jhangiani S.N."/>
            <person name="Johnson B."/>
            <person name="Johnson Q."/>
            <person name="Joshi V."/>
            <person name="Kalu J.B."/>
            <person name="Kam C."/>
            <person name="Kashfia A."/>
            <person name="Keebler J."/>
            <person name="Kisamo H."/>
            <person name="Kovar C.L."/>
            <person name="Lago L.A."/>
            <person name="Lai C.-Y."/>
            <person name="Laidlaw J."/>
            <person name="Lara F."/>
            <person name="Le T.-K."/>
            <person name="Lee S.L."/>
            <person name="Legall F.H."/>
            <person name="Lemon S.J."/>
            <person name="Lewis L.R."/>
            <person name="Li B."/>
            <person name="Liu Y."/>
            <person name="Liu Y.-S."/>
            <person name="Lopez J."/>
            <person name="Lozado R.J."/>
            <person name="Lu J."/>
            <person name="Madu R.C."/>
            <person name="Maheshwari M."/>
            <person name="Maheshwari R."/>
            <person name="Malloy K."/>
            <person name="Martinez E."/>
            <person name="Mathew T."/>
            <person name="Mercado I.C."/>
            <person name="Mercado C."/>
            <person name="Meyer B."/>
            <person name="Montgomery K."/>
            <person name="Morgan M.B."/>
            <person name="Munidasa M."/>
            <person name="Nazareth L.V."/>
            <person name="Nelson J."/>
            <person name="Ng B.M."/>
            <person name="Nguyen N.B."/>
            <person name="Nguyen P.Q."/>
            <person name="Nguyen T."/>
            <person name="Obregon M."/>
            <person name="Okwuonu G.O."/>
            <person name="Onwere C.G."/>
            <person name="Orozco G."/>
            <person name="Parra A."/>
            <person name="Patel S."/>
            <person name="Patil S."/>
            <person name="Perez A."/>
            <person name="Perez Y."/>
            <person name="Pham C."/>
            <person name="Primus E.L."/>
            <person name="Pu L.-L."/>
            <person name="Puazo M."/>
            <person name="Qin X."/>
            <person name="Quiroz J.B."/>
            <person name="Reese J."/>
            <person name="Richards S."/>
            <person name="Rives C.M."/>
            <person name="Robberts R."/>
            <person name="Ruiz S.J."/>
            <person name="Ruiz M.J."/>
            <person name="Santibanez J."/>
            <person name="Schneider B.W."/>
            <person name="Sisson I."/>
            <person name="Smith M."/>
            <person name="Sodergren E."/>
            <person name="Song X.-Z."/>
            <person name="Song B.B."/>
            <person name="Summersgill H."/>
            <person name="Thelus R."/>
            <person name="Thornton R.D."/>
            <person name="Trejos Z.Y."/>
            <person name="Usmani K."/>
            <person name="Vattathil S."/>
            <person name="Villasana D."/>
            <person name="Walker D.L."/>
            <person name="Wang S."/>
            <person name="Wang K."/>
            <person name="White C.S."/>
            <person name="Williams A.C."/>
            <person name="Williamson J."/>
            <person name="Wilson K."/>
            <person name="Woghiren I.O."/>
            <person name="Woodworth J.R."/>
            <person name="Worley K.C."/>
            <person name="Wright R.A."/>
            <person name="Wu W."/>
            <person name="Young L."/>
            <person name="Zhang L."/>
            <person name="Zhang J."/>
            <person name="Zhu Y."/>
            <person name="Muzny D.M."/>
            <person name="Weinstock G."/>
            <person name="Gibbs R.A."/>
        </authorList>
    </citation>
    <scope>NUCLEOTIDE SEQUENCE [LARGE SCALE GENOMIC DNA]</scope>
    <source>
        <strain evidence="6">LSR1</strain>
    </source>
</reference>
<evidence type="ECO:0000256" key="2">
    <source>
        <dbReference type="ARBA" id="ARBA00022737"/>
    </source>
</evidence>
<evidence type="ECO:0000256" key="3">
    <source>
        <dbReference type="ARBA" id="ARBA00023203"/>
    </source>
</evidence>
<dbReference type="OrthoDB" id="6418787at2759"/>
<evidence type="ECO:0000313" key="6">
    <source>
        <dbReference type="Proteomes" id="UP000007819"/>
    </source>
</evidence>
<dbReference type="Gene3D" id="3.30.710.10">
    <property type="entry name" value="Potassium Channel Kv1.1, Chain A"/>
    <property type="match status" value="1"/>
</dbReference>
<evidence type="ECO:0000259" key="4">
    <source>
        <dbReference type="PROSITE" id="PS50097"/>
    </source>
</evidence>
<sequence>MSIKEMDSVKHVIPLTGGQNNVLKFSGCKPTIYTNSCHTHSFFEVLQCLRKEEVLYDIKLETDDGVIVCAHKVVLVSACPYFREMFTSSAVGDKYVVNIKDIDSNILQLLIDFIYTGQIMVTEQNVMVGI</sequence>
<accession>A0A8R2JV24</accession>
<keyword evidence="2" id="KW-0677">Repeat</keyword>
<dbReference type="EnsemblMetazoa" id="XM_029491409.1">
    <property type="protein sequence ID" value="XP_029347269.1"/>
    <property type="gene ID" value="LOC100570981"/>
</dbReference>
<dbReference type="Proteomes" id="UP000007819">
    <property type="component" value="Chromosome A3"/>
</dbReference>
<dbReference type="GeneID" id="100570981"/>
<evidence type="ECO:0000313" key="5">
    <source>
        <dbReference type="EnsemblMetazoa" id="XP_029347269.1"/>
    </source>
</evidence>
<dbReference type="KEGG" id="api:100570981"/>
<feature type="domain" description="BTB" evidence="4">
    <location>
        <begin position="56"/>
        <end position="123"/>
    </location>
</feature>
<dbReference type="OMA" id="SCHTHSF"/>
<dbReference type="PANTHER" id="PTHR24412">
    <property type="entry name" value="KELCH PROTEIN"/>
    <property type="match status" value="1"/>
</dbReference>